<dbReference type="PROSITE" id="PS50053">
    <property type="entry name" value="UBIQUITIN_2"/>
    <property type="match status" value="1"/>
</dbReference>
<protein>
    <recommendedName>
        <fullName evidence="2">Ubiquitin-like domain-containing protein</fullName>
    </recommendedName>
</protein>
<organism evidence="3 4">
    <name type="scientific">Heterodera trifolii</name>
    <dbReference type="NCBI Taxonomy" id="157864"/>
    <lineage>
        <taxon>Eukaryota</taxon>
        <taxon>Metazoa</taxon>
        <taxon>Ecdysozoa</taxon>
        <taxon>Nematoda</taxon>
        <taxon>Chromadorea</taxon>
        <taxon>Rhabditida</taxon>
        <taxon>Tylenchina</taxon>
        <taxon>Tylenchomorpha</taxon>
        <taxon>Tylenchoidea</taxon>
        <taxon>Heteroderidae</taxon>
        <taxon>Heteroderinae</taxon>
        <taxon>Heterodera</taxon>
    </lineage>
</organism>
<proteinExistence type="predicted"/>
<dbReference type="InterPro" id="IPR000626">
    <property type="entry name" value="Ubiquitin-like_dom"/>
</dbReference>
<accession>A0ABD2JAV8</accession>
<dbReference type="Gene3D" id="3.10.20.90">
    <property type="entry name" value="Phosphatidylinositol 3-kinase Catalytic Subunit, Chain A, domain 1"/>
    <property type="match status" value="1"/>
</dbReference>
<dbReference type="AlphaFoldDB" id="A0ABD2JAV8"/>
<keyword evidence="4" id="KW-1185">Reference proteome</keyword>
<evidence type="ECO:0000313" key="3">
    <source>
        <dbReference type="EMBL" id="KAL3087753.1"/>
    </source>
</evidence>
<feature type="domain" description="Ubiquitin-like" evidence="2">
    <location>
        <begin position="2"/>
        <end position="82"/>
    </location>
</feature>
<evidence type="ECO:0000256" key="1">
    <source>
        <dbReference type="SAM" id="MobiDB-lite"/>
    </source>
</evidence>
<feature type="compositionally biased region" description="Low complexity" evidence="1">
    <location>
        <begin position="132"/>
        <end position="153"/>
    </location>
</feature>
<evidence type="ECO:0000259" key="2">
    <source>
        <dbReference type="PROSITE" id="PS50053"/>
    </source>
</evidence>
<dbReference type="Pfam" id="PF00240">
    <property type="entry name" value="ubiquitin"/>
    <property type="match status" value="1"/>
</dbReference>
<evidence type="ECO:0000313" key="4">
    <source>
        <dbReference type="Proteomes" id="UP001620626"/>
    </source>
</evidence>
<dbReference type="InterPro" id="IPR029071">
    <property type="entry name" value="Ubiquitin-like_domsf"/>
</dbReference>
<feature type="compositionally biased region" description="Acidic residues" evidence="1">
    <location>
        <begin position="90"/>
        <end position="114"/>
    </location>
</feature>
<gene>
    <name evidence="3" type="ORF">niasHT_029517</name>
</gene>
<dbReference type="EMBL" id="JBICBT010001015">
    <property type="protein sequence ID" value="KAL3087753.1"/>
    <property type="molecule type" value="Genomic_DNA"/>
</dbReference>
<dbReference type="SUPFAM" id="SSF54236">
    <property type="entry name" value="Ubiquitin-like"/>
    <property type="match status" value="1"/>
</dbReference>
<reference evidence="3 4" key="1">
    <citation type="submission" date="2024-10" db="EMBL/GenBank/DDBJ databases">
        <authorList>
            <person name="Kim D."/>
        </authorList>
    </citation>
    <scope>NUCLEOTIDE SEQUENCE [LARGE SCALE GENOMIC DNA]</scope>
    <source>
        <strain evidence="3">BH-2024</strain>
    </source>
</reference>
<dbReference type="Proteomes" id="UP001620626">
    <property type="component" value="Unassembled WGS sequence"/>
</dbReference>
<feature type="region of interest" description="Disordered" evidence="1">
    <location>
        <begin position="87"/>
        <end position="176"/>
    </location>
</feature>
<name>A0ABD2JAV8_9BILA</name>
<sequence length="176" mass="18823">MVELFFRTADVAQQAFTLTVDEALTVAQIKIQVLDTLGLALEANQQMVLFHAGEELGNALTAAELNIEPPGFIVIFVIADAGEAAANEDAANDDAANEDAANDDAAADEQEDEEQPAHQPAAAHLHHQNPFAHGQQQGVHVHAQPPVAAPPHNQQDEQEDDNEPGAHLVDHNQPPH</sequence>
<comment type="caution">
    <text evidence="3">The sequence shown here is derived from an EMBL/GenBank/DDBJ whole genome shotgun (WGS) entry which is preliminary data.</text>
</comment>